<accession>A0A0S4VPP7</accession>
<proteinExistence type="predicted"/>
<dbReference type="InterPro" id="IPR010260">
    <property type="entry name" value="AlpA"/>
</dbReference>
<dbReference type="Gene3D" id="1.10.238.160">
    <property type="match status" value="1"/>
</dbReference>
<organism evidence="1">
    <name type="scientific">Ralstonia solanacearum</name>
    <name type="common">Pseudomonas solanacearum</name>
    <dbReference type="NCBI Taxonomy" id="305"/>
    <lineage>
        <taxon>Bacteria</taxon>
        <taxon>Pseudomonadati</taxon>
        <taxon>Pseudomonadota</taxon>
        <taxon>Betaproteobacteria</taxon>
        <taxon>Burkholderiales</taxon>
        <taxon>Burkholderiaceae</taxon>
        <taxon>Ralstonia</taxon>
        <taxon>Ralstonia solanacearum species complex</taxon>
    </lineage>
</organism>
<dbReference type="AlphaFoldDB" id="A0A0S4VPP7"/>
<protein>
    <submittedName>
        <fullName evidence="1">Uncharacterized protein</fullName>
    </submittedName>
</protein>
<name>A0A0S4VPP7_RALSL</name>
<reference evidence="1" key="1">
    <citation type="submission" date="2015-10" db="EMBL/GenBank/DDBJ databases">
        <authorList>
            <person name="Gilbert D.G."/>
        </authorList>
    </citation>
    <scope>NUCLEOTIDE SEQUENCE</scope>
    <source>
        <strain evidence="1">Phyl III-seqv23</strain>
    </source>
</reference>
<sequence length="75" mass="8459">MTMQVKTVIYLDLQSVAAAVSLSETTVQQLVREERFPKPRMISSRRVGWLVREVQAWAEACPVSNLPPPPNTGHR</sequence>
<dbReference type="Pfam" id="PF05930">
    <property type="entry name" value="Phage_AlpA"/>
    <property type="match status" value="1"/>
</dbReference>
<gene>
    <name evidence="1" type="ORF">TD1301_v1_2190002</name>
</gene>
<dbReference type="EMBL" id="LN899825">
    <property type="protein sequence ID" value="CUV36540.1"/>
    <property type="molecule type" value="Genomic_DNA"/>
</dbReference>
<evidence type="ECO:0000313" key="1">
    <source>
        <dbReference type="EMBL" id="CUV36540.1"/>
    </source>
</evidence>